<dbReference type="InParanoid" id="A0A6P9AEJ5"/>
<dbReference type="Proteomes" id="UP000515158">
    <property type="component" value="Unplaced"/>
</dbReference>
<evidence type="ECO:0000313" key="2">
    <source>
        <dbReference type="RefSeq" id="XP_034254126.1"/>
    </source>
</evidence>
<dbReference type="KEGG" id="tpal:117652965"/>
<reference evidence="2" key="1">
    <citation type="submission" date="2025-08" db="UniProtKB">
        <authorList>
            <consortium name="RefSeq"/>
        </authorList>
    </citation>
    <scope>IDENTIFICATION</scope>
    <source>
        <tissue evidence="2">Total insect</tissue>
    </source>
</reference>
<dbReference type="OrthoDB" id="6631181at2759"/>
<keyword evidence="1" id="KW-1185">Reference proteome</keyword>
<proteinExistence type="predicted"/>
<accession>A0A6P9AEJ5</accession>
<name>A0A6P9AEJ5_THRPL</name>
<gene>
    <name evidence="2" type="primary">LOC117652965</name>
</gene>
<dbReference type="AlphaFoldDB" id="A0A6P9AEJ5"/>
<dbReference type="RefSeq" id="XP_034254126.1">
    <property type="nucleotide sequence ID" value="XM_034398235.1"/>
</dbReference>
<evidence type="ECO:0000313" key="1">
    <source>
        <dbReference type="Proteomes" id="UP000515158"/>
    </source>
</evidence>
<sequence>MVAEPAKLLRKRHRHTYNFARGDTLSNQGPFEVELQRVETCPSELSGLNLVNFTQRLTRDRKYPKRFYYTGVINQPFNVLSTLAGTVKLSSWSARGGWKDNAYRHTFPRLCELARARLAHNLAYRRLLSDALGGEHRLKCPFPASRWEFTDFPVDTSAGEFKEFLYGKWRIDIQLMDGNTALSCYRQFVDTVPRVAGRQPIHLETNYTGTIRITRIKSLYP</sequence>
<protein>
    <submittedName>
        <fullName evidence="2">Uncharacterized protein LOC117652965 isoform X1</fullName>
    </submittedName>
</protein>
<dbReference type="GeneID" id="117652965"/>
<organism evidence="2">
    <name type="scientific">Thrips palmi</name>
    <name type="common">Melon thrips</name>
    <dbReference type="NCBI Taxonomy" id="161013"/>
    <lineage>
        <taxon>Eukaryota</taxon>
        <taxon>Metazoa</taxon>
        <taxon>Ecdysozoa</taxon>
        <taxon>Arthropoda</taxon>
        <taxon>Hexapoda</taxon>
        <taxon>Insecta</taxon>
        <taxon>Pterygota</taxon>
        <taxon>Neoptera</taxon>
        <taxon>Paraneoptera</taxon>
        <taxon>Thysanoptera</taxon>
        <taxon>Terebrantia</taxon>
        <taxon>Thripoidea</taxon>
        <taxon>Thripidae</taxon>
        <taxon>Thrips</taxon>
    </lineage>
</organism>